<keyword evidence="1 2" id="KW-0663">Pyridoxal phosphate</keyword>
<comment type="similarity">
    <text evidence="2 4">Belongs to the pyridoxal phosphate-binding protein YggS/PROSC family.</text>
</comment>
<evidence type="ECO:0000256" key="2">
    <source>
        <dbReference type="HAMAP-Rule" id="MF_02087"/>
    </source>
</evidence>
<dbReference type="FunFam" id="3.20.20.10:FF:000018">
    <property type="entry name" value="Pyridoxal phosphate homeostasis protein"/>
    <property type="match status" value="1"/>
</dbReference>
<gene>
    <name evidence="6" type="ORF">SAMN02745206_02059</name>
</gene>
<evidence type="ECO:0000256" key="4">
    <source>
        <dbReference type="RuleBase" id="RU004514"/>
    </source>
</evidence>
<dbReference type="AlphaFoldDB" id="A0A1M5BYE2"/>
<evidence type="ECO:0000313" key="6">
    <source>
        <dbReference type="EMBL" id="SHF47252.1"/>
    </source>
</evidence>
<comment type="cofactor">
    <cofactor evidence="3">
        <name>pyridoxal 5'-phosphate</name>
        <dbReference type="ChEBI" id="CHEBI:597326"/>
    </cofactor>
</comment>
<reference evidence="7" key="1">
    <citation type="submission" date="2016-11" db="EMBL/GenBank/DDBJ databases">
        <authorList>
            <person name="Varghese N."/>
            <person name="Submissions S."/>
        </authorList>
    </citation>
    <scope>NUCLEOTIDE SEQUENCE [LARGE SCALE GENOMIC DNA]</scope>
    <source>
        <strain evidence="7">DSM 9756</strain>
    </source>
</reference>
<dbReference type="InterPro" id="IPR011078">
    <property type="entry name" value="PyrdxlP_homeostasis"/>
</dbReference>
<sequence length="231" mass="26203">MDAIRENLQRIRDRIRNACGRADRDPGSVRLIAVSKTVAPERIRQAAAVGLNVFGENYVQEALGKMDSLGDLNLEWHFIGHLQTNKVRQAVPHFHWIQTVDRVKLAREIDRRAEALGKSMPVLLQVHLGGEETKAGVDPEDLPDLFEEVSRMSCLEVRGLMTLPPYLEDPEEVRPYFRQLRRLLEVLRDRASEPERLTELSMGMSHDFEVAIEEGATMVRVGTALFGPRLS</sequence>
<dbReference type="EMBL" id="FQVB01000018">
    <property type="protein sequence ID" value="SHF47252.1"/>
    <property type="molecule type" value="Genomic_DNA"/>
</dbReference>
<dbReference type="Proteomes" id="UP000184076">
    <property type="component" value="Unassembled WGS sequence"/>
</dbReference>
<dbReference type="OrthoDB" id="9804072at2"/>
<keyword evidence="7" id="KW-1185">Reference proteome</keyword>
<dbReference type="CDD" id="cd00635">
    <property type="entry name" value="PLPDE_III_YBL036c_like"/>
    <property type="match status" value="1"/>
</dbReference>
<evidence type="ECO:0000256" key="1">
    <source>
        <dbReference type="ARBA" id="ARBA00022898"/>
    </source>
</evidence>
<dbReference type="InterPro" id="IPR001608">
    <property type="entry name" value="Ala_racemase_N"/>
</dbReference>
<proteinExistence type="inferred from homology"/>
<feature type="modified residue" description="N6-(pyridoxal phosphate)lysine" evidence="2 3">
    <location>
        <position position="36"/>
    </location>
</feature>
<evidence type="ECO:0000256" key="3">
    <source>
        <dbReference type="PIRSR" id="PIRSR004848-1"/>
    </source>
</evidence>
<dbReference type="PIRSF" id="PIRSF004848">
    <property type="entry name" value="YBL036c_PLPDEIII"/>
    <property type="match status" value="1"/>
</dbReference>
<dbReference type="PANTHER" id="PTHR10146">
    <property type="entry name" value="PROLINE SYNTHETASE CO-TRANSCRIBED BACTERIAL HOMOLOG PROTEIN"/>
    <property type="match status" value="1"/>
</dbReference>
<evidence type="ECO:0000259" key="5">
    <source>
        <dbReference type="Pfam" id="PF01168"/>
    </source>
</evidence>
<name>A0A1M5BYE2_9BACT</name>
<organism evidence="6 7">
    <name type="scientific">Desulfacinum infernum DSM 9756</name>
    <dbReference type="NCBI Taxonomy" id="1121391"/>
    <lineage>
        <taxon>Bacteria</taxon>
        <taxon>Pseudomonadati</taxon>
        <taxon>Thermodesulfobacteriota</taxon>
        <taxon>Syntrophobacteria</taxon>
        <taxon>Syntrophobacterales</taxon>
        <taxon>Syntrophobacteraceae</taxon>
        <taxon>Desulfacinum</taxon>
    </lineage>
</organism>
<dbReference type="GO" id="GO:0030170">
    <property type="term" value="F:pyridoxal phosphate binding"/>
    <property type="evidence" value="ECO:0007669"/>
    <property type="project" value="UniProtKB-UniRule"/>
</dbReference>
<dbReference type="NCBIfam" id="TIGR00044">
    <property type="entry name" value="YggS family pyridoxal phosphate-dependent enzyme"/>
    <property type="match status" value="1"/>
</dbReference>
<dbReference type="PANTHER" id="PTHR10146:SF14">
    <property type="entry name" value="PYRIDOXAL PHOSPHATE HOMEOSTASIS PROTEIN"/>
    <property type="match status" value="1"/>
</dbReference>
<dbReference type="STRING" id="1121391.SAMN02745206_02059"/>
<dbReference type="HAMAP" id="MF_02087">
    <property type="entry name" value="PLP_homeostasis"/>
    <property type="match status" value="1"/>
</dbReference>
<comment type="function">
    <text evidence="2">Pyridoxal 5'-phosphate (PLP)-binding protein, which is involved in PLP homeostasis.</text>
</comment>
<accession>A0A1M5BYE2</accession>
<evidence type="ECO:0000313" key="7">
    <source>
        <dbReference type="Proteomes" id="UP000184076"/>
    </source>
</evidence>
<dbReference type="RefSeq" id="WP_073039007.1">
    <property type="nucleotide sequence ID" value="NZ_FQVB01000018.1"/>
</dbReference>
<dbReference type="Pfam" id="PF01168">
    <property type="entry name" value="Ala_racemase_N"/>
    <property type="match status" value="1"/>
</dbReference>
<dbReference type="Gene3D" id="3.20.20.10">
    <property type="entry name" value="Alanine racemase"/>
    <property type="match status" value="1"/>
</dbReference>
<dbReference type="SUPFAM" id="SSF51419">
    <property type="entry name" value="PLP-binding barrel"/>
    <property type="match status" value="1"/>
</dbReference>
<protein>
    <recommendedName>
        <fullName evidence="2">Pyridoxal phosphate homeostasis protein</fullName>
        <shortName evidence="2">PLP homeostasis protein</shortName>
    </recommendedName>
</protein>
<dbReference type="InterPro" id="IPR029066">
    <property type="entry name" value="PLP-binding_barrel"/>
</dbReference>
<feature type="domain" description="Alanine racemase N-terminal" evidence="5">
    <location>
        <begin position="7"/>
        <end position="228"/>
    </location>
</feature>